<proteinExistence type="predicted"/>
<comment type="caution">
    <text evidence="1">The sequence shown here is derived from an EMBL/GenBank/DDBJ whole genome shotgun (WGS) entry which is preliminary data.</text>
</comment>
<reference evidence="1" key="1">
    <citation type="journal article" date="2014" name="Front. Microbiol.">
        <title>High frequency of phylogenetically diverse reductive dehalogenase-homologous genes in deep subseafloor sedimentary metagenomes.</title>
        <authorList>
            <person name="Kawai M."/>
            <person name="Futagami T."/>
            <person name="Toyoda A."/>
            <person name="Takaki Y."/>
            <person name="Nishi S."/>
            <person name="Hori S."/>
            <person name="Arai W."/>
            <person name="Tsubouchi T."/>
            <person name="Morono Y."/>
            <person name="Uchiyama I."/>
            <person name="Ito T."/>
            <person name="Fujiyama A."/>
            <person name="Inagaki F."/>
            <person name="Takami H."/>
        </authorList>
    </citation>
    <scope>NUCLEOTIDE SEQUENCE</scope>
    <source>
        <strain evidence="1">Expedition CK06-06</strain>
    </source>
</reference>
<feature type="non-terminal residue" evidence="1">
    <location>
        <position position="1"/>
    </location>
</feature>
<evidence type="ECO:0008006" key="2">
    <source>
        <dbReference type="Google" id="ProtNLM"/>
    </source>
</evidence>
<dbReference type="AlphaFoldDB" id="X1DPW6"/>
<gene>
    <name evidence="1" type="ORF">S01H4_52123</name>
</gene>
<protein>
    <recommendedName>
        <fullName evidence="2">DUF4162 domain-containing protein</fullName>
    </recommendedName>
</protein>
<name>X1DPW6_9ZZZZ</name>
<organism evidence="1">
    <name type="scientific">marine sediment metagenome</name>
    <dbReference type="NCBI Taxonomy" id="412755"/>
    <lineage>
        <taxon>unclassified sequences</taxon>
        <taxon>metagenomes</taxon>
        <taxon>ecological metagenomes</taxon>
    </lineage>
</organism>
<dbReference type="EMBL" id="BART01029746">
    <property type="protein sequence ID" value="GAH10305.1"/>
    <property type="molecule type" value="Genomic_DNA"/>
</dbReference>
<accession>X1DPW6</accession>
<evidence type="ECO:0000313" key="1">
    <source>
        <dbReference type="EMBL" id="GAH10305.1"/>
    </source>
</evidence>
<sequence>RLLSPTADAILGQVVSLITSKKVRIDSLNVVQPTLEDVFIKLTGRTLRD</sequence>